<name>A0A8S3GPE8_9BILA</name>
<feature type="region of interest" description="Disordered" evidence="1">
    <location>
        <begin position="1"/>
        <end position="25"/>
    </location>
</feature>
<feature type="compositionally biased region" description="Polar residues" evidence="1">
    <location>
        <begin position="1"/>
        <end position="21"/>
    </location>
</feature>
<proteinExistence type="predicted"/>
<evidence type="ECO:0000313" key="4">
    <source>
        <dbReference type="Proteomes" id="UP000681967"/>
    </source>
</evidence>
<feature type="non-terminal residue" evidence="3">
    <location>
        <position position="49"/>
    </location>
</feature>
<comment type="caution">
    <text evidence="3">The sequence shown here is derived from an EMBL/GenBank/DDBJ whole genome shotgun (WGS) entry which is preliminary data.</text>
</comment>
<evidence type="ECO:0000256" key="1">
    <source>
        <dbReference type="SAM" id="MobiDB-lite"/>
    </source>
</evidence>
<dbReference type="Proteomes" id="UP000681720">
    <property type="component" value="Unassembled WGS sequence"/>
</dbReference>
<sequence length="49" mass="5455">MGNGNITGTKNDQKQKSTGLKNKQFGDLFNQKKSTDDLVFYACTDKARV</sequence>
<gene>
    <name evidence="3" type="ORF">BYL167_LOCUS77061</name>
    <name evidence="2" type="ORF">GIL414_LOCUS20215</name>
</gene>
<evidence type="ECO:0000313" key="2">
    <source>
        <dbReference type="EMBL" id="CAF4167612.1"/>
    </source>
</evidence>
<dbReference type="AlphaFoldDB" id="A0A8S3GPE8"/>
<dbReference type="EMBL" id="CAJOBJ010012864">
    <property type="protein sequence ID" value="CAF4167612.1"/>
    <property type="molecule type" value="Genomic_DNA"/>
</dbReference>
<accession>A0A8S3GPE8</accession>
<evidence type="ECO:0000313" key="3">
    <source>
        <dbReference type="EMBL" id="CAF5170148.1"/>
    </source>
</evidence>
<organism evidence="3 4">
    <name type="scientific">Rotaria magnacalcarata</name>
    <dbReference type="NCBI Taxonomy" id="392030"/>
    <lineage>
        <taxon>Eukaryota</taxon>
        <taxon>Metazoa</taxon>
        <taxon>Spiralia</taxon>
        <taxon>Gnathifera</taxon>
        <taxon>Rotifera</taxon>
        <taxon>Eurotatoria</taxon>
        <taxon>Bdelloidea</taxon>
        <taxon>Philodinida</taxon>
        <taxon>Philodinidae</taxon>
        <taxon>Rotaria</taxon>
    </lineage>
</organism>
<protein>
    <submittedName>
        <fullName evidence="3">Uncharacterized protein</fullName>
    </submittedName>
</protein>
<dbReference type="EMBL" id="CAJOBH010279666">
    <property type="protein sequence ID" value="CAF5170148.1"/>
    <property type="molecule type" value="Genomic_DNA"/>
</dbReference>
<dbReference type="Proteomes" id="UP000681967">
    <property type="component" value="Unassembled WGS sequence"/>
</dbReference>
<reference evidence="3" key="1">
    <citation type="submission" date="2021-02" db="EMBL/GenBank/DDBJ databases">
        <authorList>
            <person name="Nowell W R."/>
        </authorList>
    </citation>
    <scope>NUCLEOTIDE SEQUENCE</scope>
</reference>